<evidence type="ECO:0000259" key="11">
    <source>
        <dbReference type="PROSITE" id="PS51712"/>
    </source>
</evidence>
<evidence type="ECO:0000256" key="2">
    <source>
        <dbReference type="ARBA" id="ARBA00020953"/>
    </source>
</evidence>
<dbReference type="NCBIfam" id="TIGR00231">
    <property type="entry name" value="small_GTP"/>
    <property type="match status" value="2"/>
</dbReference>
<dbReference type="InterPro" id="IPR027417">
    <property type="entry name" value="P-loop_NTPase"/>
</dbReference>
<name>A0ABP9U8L4_9BACT</name>
<dbReference type="HAMAP" id="MF_00195">
    <property type="entry name" value="GTPase_Der"/>
    <property type="match status" value="1"/>
</dbReference>
<keyword evidence="13" id="KW-1185">Reference proteome</keyword>
<dbReference type="InterPro" id="IPR031166">
    <property type="entry name" value="G_ENGA"/>
</dbReference>
<accession>A0ABP9U8L4</accession>
<reference evidence="12" key="1">
    <citation type="submission" date="2024-02" db="EMBL/GenBank/DDBJ databases">
        <title>Draft genome sequence of new strains in genus Ureaplasma.</title>
        <authorList>
            <person name="Nakajima Y."/>
            <person name="Segawa T."/>
        </authorList>
    </citation>
    <scope>NUCLEOTIDE SEQUENCE [LARGE SCALE GENOMIC DNA]</scope>
    <source>
        <strain evidence="12">OM1</strain>
    </source>
</reference>
<feature type="domain" description="EngA-type G" evidence="11">
    <location>
        <begin position="2"/>
        <end position="167"/>
    </location>
</feature>
<dbReference type="InterPro" id="IPR005225">
    <property type="entry name" value="Small_GTP-bd"/>
</dbReference>
<evidence type="ECO:0000256" key="4">
    <source>
        <dbReference type="ARBA" id="ARBA00022737"/>
    </source>
</evidence>
<evidence type="ECO:0000313" key="13">
    <source>
        <dbReference type="Proteomes" id="UP001449582"/>
    </source>
</evidence>
<dbReference type="CDD" id="cd01895">
    <property type="entry name" value="EngA2"/>
    <property type="match status" value="1"/>
</dbReference>
<comment type="similarity">
    <text evidence="1 8 9 10">Belongs to the TRAFAC class TrmE-Era-EngA-EngB-Septin-like GTPase superfamily. EngA (Der) GTPase family.</text>
</comment>
<evidence type="ECO:0000256" key="7">
    <source>
        <dbReference type="ARBA" id="ARBA00032345"/>
    </source>
</evidence>
<evidence type="ECO:0000256" key="10">
    <source>
        <dbReference type="RuleBase" id="RU004481"/>
    </source>
</evidence>
<keyword evidence="5 8" id="KW-0547">Nucleotide-binding</keyword>
<dbReference type="Proteomes" id="UP001449582">
    <property type="component" value="Unassembled WGS sequence"/>
</dbReference>
<dbReference type="CDD" id="cd01894">
    <property type="entry name" value="EngA1"/>
    <property type="match status" value="1"/>
</dbReference>
<dbReference type="PANTHER" id="PTHR43834">
    <property type="entry name" value="GTPASE DER"/>
    <property type="match status" value="1"/>
</dbReference>
<dbReference type="PANTHER" id="PTHR43834:SF6">
    <property type="entry name" value="GTPASE DER"/>
    <property type="match status" value="1"/>
</dbReference>
<dbReference type="InterPro" id="IPR032859">
    <property type="entry name" value="KH_dom-like"/>
</dbReference>
<sequence length="446" mass="50318">MLTVAIVGKPNVGKSTLFNRIIGKKKSIIDDQPGVTRDRIYDNAEWLTRKFELIDTGGLENSKRDFQYNINNQVNFAIDEAKVIVFLVSHKNGIDENDRFVAKTLKKNAKGKPVILVVNKAEQDSARESANQYYSLGFGKPIFISSAHGIGIGDLLDEIIKYSDTAEVTNTDDYHFCVIGRPNVGKSSLVNAILNEERVIVSDIPGSTRDSIDSSFKYNGENFVITDTAGIRRKGKVQDNVEKYSVLRAERAIAKSNCILFMIDGSEEFKEQDEVIGGLAYKANIPTIIVVNKWDKVANKDSSTMSQMTKKIRAQFKYLAWAPIVFISAQDNKRIHTIFSTINTLRDEICKKISTSLLNDVILKAQMLQEAPIFKGNRVKISYATQVQSQIPTFVIFCNDPKYLHFSYARYIENQIRTSFDLQNVPVTLYWKSKNANTRGGNDYEK</sequence>
<dbReference type="PROSITE" id="PS51712">
    <property type="entry name" value="G_ENGA"/>
    <property type="match status" value="2"/>
</dbReference>
<dbReference type="PIRSF" id="PIRSF006485">
    <property type="entry name" value="GTP-binding_EngA"/>
    <property type="match status" value="1"/>
</dbReference>
<evidence type="ECO:0000256" key="6">
    <source>
        <dbReference type="ARBA" id="ARBA00023134"/>
    </source>
</evidence>
<feature type="domain" description="EngA-type G" evidence="11">
    <location>
        <begin position="174"/>
        <end position="350"/>
    </location>
</feature>
<comment type="caution">
    <text evidence="12">The sequence shown here is derived from an EMBL/GenBank/DDBJ whole genome shotgun (WGS) entry which is preliminary data.</text>
</comment>
<evidence type="ECO:0000256" key="9">
    <source>
        <dbReference type="PROSITE-ProRule" id="PRU01049"/>
    </source>
</evidence>
<dbReference type="NCBIfam" id="TIGR03594">
    <property type="entry name" value="GTPase_EngA"/>
    <property type="match status" value="1"/>
</dbReference>
<feature type="binding site" evidence="8">
    <location>
        <begin position="292"/>
        <end position="295"/>
    </location>
    <ligand>
        <name>GTP</name>
        <dbReference type="ChEBI" id="CHEBI:37565"/>
        <label>2</label>
    </ligand>
</feature>
<dbReference type="InterPro" id="IPR015946">
    <property type="entry name" value="KH_dom-like_a/b"/>
</dbReference>
<dbReference type="SUPFAM" id="SSF52540">
    <property type="entry name" value="P-loop containing nucleoside triphosphate hydrolases"/>
    <property type="match status" value="2"/>
</dbReference>
<dbReference type="EMBL" id="BAABQM010000001">
    <property type="protein sequence ID" value="GAA5414422.1"/>
    <property type="molecule type" value="Genomic_DNA"/>
</dbReference>
<comment type="function">
    <text evidence="8 10">GTPase that plays an essential role in the late steps of ribosome biogenesis.</text>
</comment>
<dbReference type="Gene3D" id="3.30.300.20">
    <property type="match status" value="1"/>
</dbReference>
<proteinExistence type="inferred from homology"/>
<evidence type="ECO:0000256" key="8">
    <source>
        <dbReference type="HAMAP-Rule" id="MF_00195"/>
    </source>
</evidence>
<feature type="binding site" evidence="8">
    <location>
        <begin position="180"/>
        <end position="187"/>
    </location>
    <ligand>
        <name>GTP</name>
        <dbReference type="ChEBI" id="CHEBI:37565"/>
        <label>2</label>
    </ligand>
</feature>
<dbReference type="InterPro" id="IPR006073">
    <property type="entry name" value="GTP-bd"/>
</dbReference>
<keyword evidence="6 8" id="KW-0342">GTP-binding</keyword>
<dbReference type="RefSeq" id="WP_353289588.1">
    <property type="nucleotide sequence ID" value="NZ_BAABQM010000001.1"/>
</dbReference>
<feature type="binding site" evidence="8">
    <location>
        <begin position="227"/>
        <end position="231"/>
    </location>
    <ligand>
        <name>GTP</name>
        <dbReference type="ChEBI" id="CHEBI:37565"/>
        <label>2</label>
    </ligand>
</feature>
<feature type="binding site" evidence="8">
    <location>
        <begin position="119"/>
        <end position="122"/>
    </location>
    <ligand>
        <name>GTP</name>
        <dbReference type="ChEBI" id="CHEBI:37565"/>
        <label>1</label>
    </ligand>
</feature>
<feature type="binding site" evidence="8">
    <location>
        <begin position="55"/>
        <end position="59"/>
    </location>
    <ligand>
        <name>GTP</name>
        <dbReference type="ChEBI" id="CHEBI:37565"/>
        <label>1</label>
    </ligand>
</feature>
<dbReference type="Pfam" id="PF01926">
    <property type="entry name" value="MMR_HSR1"/>
    <property type="match status" value="2"/>
</dbReference>
<protein>
    <recommendedName>
        <fullName evidence="2 8">GTPase Der</fullName>
    </recommendedName>
    <alternativeName>
        <fullName evidence="7 8">GTP-binding protein EngA</fullName>
    </alternativeName>
</protein>
<evidence type="ECO:0000256" key="1">
    <source>
        <dbReference type="ARBA" id="ARBA00008279"/>
    </source>
</evidence>
<evidence type="ECO:0000256" key="5">
    <source>
        <dbReference type="ARBA" id="ARBA00022741"/>
    </source>
</evidence>
<gene>
    <name evidence="8 12" type="primary">der</name>
    <name evidence="12" type="ORF">UREOM_1330</name>
</gene>
<comment type="subunit">
    <text evidence="8">Associates with the 50S ribosomal subunit.</text>
</comment>
<feature type="binding site" evidence="8">
    <location>
        <begin position="8"/>
        <end position="15"/>
    </location>
    <ligand>
        <name>GTP</name>
        <dbReference type="ChEBI" id="CHEBI:37565"/>
        <label>1</label>
    </ligand>
</feature>
<evidence type="ECO:0000313" key="12">
    <source>
        <dbReference type="EMBL" id="GAA5414422.1"/>
    </source>
</evidence>
<keyword evidence="4 10" id="KW-0677">Repeat</keyword>
<dbReference type="InterPro" id="IPR016484">
    <property type="entry name" value="GTPase_Der"/>
</dbReference>
<dbReference type="Gene3D" id="3.40.50.300">
    <property type="entry name" value="P-loop containing nucleotide triphosphate hydrolases"/>
    <property type="match status" value="2"/>
</dbReference>
<organism evidence="12 13">
    <name type="scientific">Ureaplasma ceti</name>
    <dbReference type="NCBI Taxonomy" id="3119530"/>
    <lineage>
        <taxon>Bacteria</taxon>
        <taxon>Bacillati</taxon>
        <taxon>Mycoplasmatota</taxon>
        <taxon>Mycoplasmoidales</taxon>
        <taxon>Mycoplasmoidaceae</taxon>
        <taxon>Ureaplasma</taxon>
    </lineage>
</organism>
<keyword evidence="3 8" id="KW-0690">Ribosome biogenesis</keyword>
<evidence type="ECO:0000256" key="3">
    <source>
        <dbReference type="ARBA" id="ARBA00022517"/>
    </source>
</evidence>
<dbReference type="Pfam" id="PF14714">
    <property type="entry name" value="KH_dom-like"/>
    <property type="match status" value="1"/>
</dbReference>